<gene>
    <name evidence="3" type="ORF">HO173_000841</name>
</gene>
<dbReference type="Proteomes" id="UP000578531">
    <property type="component" value="Unassembled WGS sequence"/>
</dbReference>
<dbReference type="CDD" id="cd14364">
    <property type="entry name" value="CUE_ASCC2"/>
    <property type="match status" value="1"/>
</dbReference>
<dbReference type="SUPFAM" id="SSF46934">
    <property type="entry name" value="UBA-like"/>
    <property type="match status" value="1"/>
</dbReference>
<accession>A0A8H6G5R1</accession>
<dbReference type="RefSeq" id="XP_037170295.1">
    <property type="nucleotide sequence ID" value="XM_037302788.1"/>
</dbReference>
<keyword evidence="4" id="KW-1185">Reference proteome</keyword>
<evidence type="ECO:0000313" key="4">
    <source>
        <dbReference type="Proteomes" id="UP000578531"/>
    </source>
</evidence>
<name>A0A8H6G5R1_9LECA</name>
<feature type="region of interest" description="Disordered" evidence="1">
    <location>
        <begin position="368"/>
        <end position="404"/>
    </location>
</feature>
<dbReference type="AlphaFoldDB" id="A0A8H6G5R1"/>
<organism evidence="3 4">
    <name type="scientific">Letharia columbiana</name>
    <dbReference type="NCBI Taxonomy" id="112416"/>
    <lineage>
        <taxon>Eukaryota</taxon>
        <taxon>Fungi</taxon>
        <taxon>Dikarya</taxon>
        <taxon>Ascomycota</taxon>
        <taxon>Pezizomycotina</taxon>
        <taxon>Lecanoromycetes</taxon>
        <taxon>OSLEUM clade</taxon>
        <taxon>Lecanoromycetidae</taxon>
        <taxon>Lecanorales</taxon>
        <taxon>Lecanorineae</taxon>
        <taxon>Parmeliaceae</taxon>
        <taxon>Letharia</taxon>
    </lineage>
</organism>
<dbReference type="GeneID" id="59282519"/>
<dbReference type="Gene3D" id="1.10.8.10">
    <property type="entry name" value="DNA helicase RuvA subunit, C-terminal domain"/>
    <property type="match status" value="1"/>
</dbReference>
<feature type="domain" description="CUE" evidence="2">
    <location>
        <begin position="315"/>
        <end position="358"/>
    </location>
</feature>
<feature type="region of interest" description="Disordered" evidence="1">
    <location>
        <begin position="277"/>
        <end position="309"/>
    </location>
</feature>
<dbReference type="InterPro" id="IPR041800">
    <property type="entry name" value="ASCC2_CUE"/>
</dbReference>
<evidence type="ECO:0000256" key="1">
    <source>
        <dbReference type="SAM" id="MobiDB-lite"/>
    </source>
</evidence>
<dbReference type="Pfam" id="PF02845">
    <property type="entry name" value="CUE"/>
    <property type="match status" value="1"/>
</dbReference>
<dbReference type="PANTHER" id="PTHR21494:SF0">
    <property type="entry name" value="ACTIVATING SIGNAL COINTEGRATOR 1 COMPLEX SUBUNIT 2"/>
    <property type="match status" value="1"/>
</dbReference>
<feature type="compositionally biased region" description="Gly residues" evidence="1">
    <location>
        <begin position="574"/>
        <end position="586"/>
    </location>
</feature>
<reference evidence="3 4" key="1">
    <citation type="journal article" date="2020" name="Genomics">
        <title>Complete, high-quality genomes from long-read metagenomic sequencing of two wolf lichen thalli reveals enigmatic genome architecture.</title>
        <authorList>
            <person name="McKenzie S.K."/>
            <person name="Walston R.F."/>
            <person name="Allen J.L."/>
        </authorList>
    </citation>
    <scope>NUCLEOTIDE SEQUENCE [LARGE SCALE GENOMIC DNA]</scope>
    <source>
        <strain evidence="3">WasteWater2</strain>
    </source>
</reference>
<dbReference type="InterPro" id="IPR052586">
    <property type="entry name" value="ASCC2"/>
</dbReference>
<dbReference type="PANTHER" id="PTHR21494">
    <property type="entry name" value="ACTIVATING SIGNAL COINTEGRATOR 1 COMPLEX SUBUNIT 2 ASC-1 COMPLEX SUBUNIT P100"/>
    <property type="match status" value="1"/>
</dbReference>
<feature type="compositionally biased region" description="Basic residues" evidence="1">
    <location>
        <begin position="286"/>
        <end position="296"/>
    </location>
</feature>
<proteinExistence type="predicted"/>
<protein>
    <recommendedName>
        <fullName evidence="2">CUE domain-containing protein</fullName>
    </recommendedName>
</protein>
<dbReference type="GO" id="GO:0043130">
    <property type="term" value="F:ubiquitin binding"/>
    <property type="evidence" value="ECO:0007669"/>
    <property type="project" value="InterPro"/>
</dbReference>
<feature type="region of interest" description="Disordered" evidence="1">
    <location>
        <begin position="553"/>
        <end position="642"/>
    </location>
</feature>
<feature type="compositionally biased region" description="Basic and acidic residues" evidence="1">
    <location>
        <begin position="297"/>
        <end position="306"/>
    </location>
</feature>
<dbReference type="PROSITE" id="PS51140">
    <property type="entry name" value="CUE"/>
    <property type="match status" value="1"/>
</dbReference>
<dbReference type="InterPro" id="IPR003892">
    <property type="entry name" value="CUE"/>
</dbReference>
<feature type="compositionally biased region" description="Basic residues" evidence="1">
    <location>
        <begin position="622"/>
        <end position="636"/>
    </location>
</feature>
<evidence type="ECO:0000313" key="3">
    <source>
        <dbReference type="EMBL" id="KAF6241047.1"/>
    </source>
</evidence>
<sequence>MDIPWLSFPPASLRKSIMPEEWQICLDSWLLLAQNHLLMSAKVFSLKVTKNSSLVQFLISYAKNSSEATNAKENDLRRKCFLLIHRALSEMKPTSQFLLEWAFLADVSRVYAKSTVLPKLLVDIWRQEALDERPSMRTHKANLILELEQNLTSGDSEELLALVVALLRTCYHYGQFLMLGADLIDALSTAYQTSKAKIPKHKIVVVTYFCLLSLMEPDRPRTSTLLDHMYGLKATSSDDSLLKAVVGSTPLLQKIRTRIAGPEATRAKSLIDSLKAFEKSPDGRPKKPVRRKIDKGKRKDRDRYGHDSTGGIHVHKLSLVAQVQDLFPDLGSAFVVKLLDEYDDDTEQVTAHLLDDTLPQHLNARDRTELLPEGPPPQTHDLAPGLEHHPTPPPPPIRRNIHDSDPFDRLAIDASLLARGRRNADLTADHLLSAPRPTGQKAAILAALAAFDSDDDERDDTYDVGDVGGTVDATTADDDDAAGGRREEAHEEALFHAYRTKPEAFRRDADARRGEHRAALKSETGMTDEAIEGWGIMAGRDPRRLQRLERKYEEGGGAAGRTQLGRSSWTADGTGDGDGGGGGRGGRGGRGRGRGGASVAGPSDDQDTQAARQRKDANKGSRANHNRRDQRARKMARGGLMG</sequence>
<feature type="region of interest" description="Disordered" evidence="1">
    <location>
        <begin position="455"/>
        <end position="481"/>
    </location>
</feature>
<dbReference type="OrthoDB" id="5577209at2759"/>
<dbReference type="EMBL" id="JACCJC010000002">
    <property type="protein sequence ID" value="KAF6241047.1"/>
    <property type="molecule type" value="Genomic_DNA"/>
</dbReference>
<evidence type="ECO:0000259" key="2">
    <source>
        <dbReference type="PROSITE" id="PS51140"/>
    </source>
</evidence>
<comment type="caution">
    <text evidence="3">The sequence shown here is derived from an EMBL/GenBank/DDBJ whole genome shotgun (WGS) entry which is preliminary data.</text>
</comment>
<dbReference type="InterPro" id="IPR009060">
    <property type="entry name" value="UBA-like_sf"/>
</dbReference>